<dbReference type="Pfam" id="PF09084">
    <property type="entry name" value="NMT1"/>
    <property type="match status" value="1"/>
</dbReference>
<comment type="subunit">
    <text evidence="4">Homodimer.</text>
</comment>
<name>A0A1E7R3A4_9GAMM</name>
<evidence type="ECO:0000256" key="1">
    <source>
        <dbReference type="ARBA" id="ARBA00003469"/>
    </source>
</evidence>
<accession>A0A1E7R3A4</accession>
<comment type="pathway">
    <text evidence="2">Cofactor biosynthesis; thiamine diphosphate biosynthesis.</text>
</comment>
<evidence type="ECO:0000256" key="10">
    <source>
        <dbReference type="ARBA" id="ARBA00033171"/>
    </source>
</evidence>
<evidence type="ECO:0000256" key="2">
    <source>
        <dbReference type="ARBA" id="ARBA00004948"/>
    </source>
</evidence>
<evidence type="ECO:0000256" key="11">
    <source>
        <dbReference type="ARBA" id="ARBA00048179"/>
    </source>
</evidence>
<dbReference type="InterPro" id="IPR015168">
    <property type="entry name" value="SsuA/THI5"/>
</dbReference>
<feature type="domain" description="SsuA/THI5-like" evidence="12">
    <location>
        <begin position="14"/>
        <end position="232"/>
    </location>
</feature>
<evidence type="ECO:0000256" key="6">
    <source>
        <dbReference type="ARBA" id="ARBA00022723"/>
    </source>
</evidence>
<evidence type="ECO:0000259" key="12">
    <source>
        <dbReference type="Pfam" id="PF09084"/>
    </source>
</evidence>
<dbReference type="AlphaFoldDB" id="A0A1E7R3A4"/>
<evidence type="ECO:0000256" key="9">
    <source>
        <dbReference type="ARBA" id="ARBA00023004"/>
    </source>
</evidence>
<keyword evidence="9" id="KW-0408">Iron</keyword>
<dbReference type="Gene3D" id="3.40.190.10">
    <property type="entry name" value="Periplasmic binding protein-like II"/>
    <property type="match status" value="2"/>
</dbReference>
<sequence>MSVIKIALEYFHPWPNSAGFYYARQQGWFAQYGLDVEFVVVDPLKGDALEYLNQQRVDFAIFPTNRLWVRRELGQPLLGIAAINHTGLEAIQTLKSLGIDRPKALENKRLALNPTARGLAMVRHLVERDGGDFDQVILVDAGYREYTPDELQAGLADASFGGYWVWEALMESHIAAEERIVWPVSQIGAPTYHSYLLGINEEQQHLSALQIRQFLQVARQGYQAVAQQPDVAVEIYEQVIPYFPQTLIRKSLHAVATTWHAAQGWGIQNHDFHRQYSAWLAQYGILKDVEIWQSATSNDYLVEQTHVAV</sequence>
<gene>
    <name evidence="13" type="ORF">BJI46_04695</name>
</gene>
<keyword evidence="14" id="KW-1185">Reference proteome</keyword>
<organism evidence="13 14">
    <name type="scientific">Acinetobacter qingfengensis</name>
    <dbReference type="NCBI Taxonomy" id="1262585"/>
    <lineage>
        <taxon>Bacteria</taxon>
        <taxon>Pseudomonadati</taxon>
        <taxon>Pseudomonadota</taxon>
        <taxon>Gammaproteobacteria</taxon>
        <taxon>Moraxellales</taxon>
        <taxon>Moraxellaceae</taxon>
        <taxon>Acinetobacter</taxon>
    </lineage>
</organism>
<dbReference type="EMBL" id="MKKK01000045">
    <property type="protein sequence ID" value="OEY93743.1"/>
    <property type="molecule type" value="Genomic_DNA"/>
</dbReference>
<protein>
    <recommendedName>
        <fullName evidence="10">Thiamine pyrimidine synthase</fullName>
    </recommendedName>
</protein>
<comment type="caution">
    <text evidence="13">The sequence shown here is derived from an EMBL/GenBank/DDBJ whole genome shotgun (WGS) entry which is preliminary data.</text>
</comment>
<evidence type="ECO:0000256" key="4">
    <source>
        <dbReference type="ARBA" id="ARBA00011738"/>
    </source>
</evidence>
<proteinExistence type="inferred from homology"/>
<dbReference type="RefSeq" id="WP_070070553.1">
    <property type="nucleotide sequence ID" value="NZ_MKKK01000045.1"/>
</dbReference>
<dbReference type="SUPFAM" id="SSF53850">
    <property type="entry name" value="Periplasmic binding protein-like II"/>
    <property type="match status" value="1"/>
</dbReference>
<dbReference type="GO" id="GO:0016740">
    <property type="term" value="F:transferase activity"/>
    <property type="evidence" value="ECO:0007669"/>
    <property type="project" value="UniProtKB-KW"/>
</dbReference>
<evidence type="ECO:0000256" key="7">
    <source>
        <dbReference type="ARBA" id="ARBA00022898"/>
    </source>
</evidence>
<evidence type="ECO:0000256" key="3">
    <source>
        <dbReference type="ARBA" id="ARBA00009406"/>
    </source>
</evidence>
<keyword evidence="7" id="KW-0663">Pyridoxal phosphate</keyword>
<keyword evidence="5" id="KW-0808">Transferase</keyword>
<keyword evidence="8" id="KW-0784">Thiamine biosynthesis</keyword>
<dbReference type="InterPro" id="IPR027939">
    <property type="entry name" value="NMT1/THI5"/>
</dbReference>
<comment type="similarity">
    <text evidence="3">Belongs to the NMT1/THI5 family.</text>
</comment>
<comment type="catalytic activity">
    <reaction evidence="11">
        <text>N(6)-(pyridoxal phosphate)-L-lysyl-[4-amino-5-hydroxymethyl-2-methylpyrimidine phosphate synthase] + L-histidyl-[4-amino-5-hydroxymethyl-2-methylpyrimidine phosphate synthase] + 2 Fe(3+) + 4 H2O = L-lysyl-[4-amino-5-hydroxymethyl-2-methylpyrimidine phosphate synthase] + (2S)-2-amino-5-hydroxy-4-oxopentanoyl-[4-amino-5-hydroxymethyl-2-methylpyrimidine phosphate synthase] + 4-amino-2-methyl-5-(phosphooxymethyl)pyrimidine + 3-oxopropanoate + 2 Fe(2+) + 2 H(+)</text>
        <dbReference type="Rhea" id="RHEA:65756"/>
        <dbReference type="Rhea" id="RHEA-COMP:16892"/>
        <dbReference type="Rhea" id="RHEA-COMP:16893"/>
        <dbReference type="Rhea" id="RHEA-COMP:16894"/>
        <dbReference type="Rhea" id="RHEA-COMP:16895"/>
        <dbReference type="ChEBI" id="CHEBI:15377"/>
        <dbReference type="ChEBI" id="CHEBI:15378"/>
        <dbReference type="ChEBI" id="CHEBI:29033"/>
        <dbReference type="ChEBI" id="CHEBI:29034"/>
        <dbReference type="ChEBI" id="CHEBI:29969"/>
        <dbReference type="ChEBI" id="CHEBI:29979"/>
        <dbReference type="ChEBI" id="CHEBI:33190"/>
        <dbReference type="ChEBI" id="CHEBI:58354"/>
        <dbReference type="ChEBI" id="CHEBI:143915"/>
        <dbReference type="ChEBI" id="CHEBI:157692"/>
    </reaction>
    <physiologicalReaction direction="left-to-right" evidence="11">
        <dbReference type="Rhea" id="RHEA:65757"/>
    </physiologicalReaction>
</comment>
<dbReference type="OrthoDB" id="9180959at2"/>
<dbReference type="GO" id="GO:0046872">
    <property type="term" value="F:metal ion binding"/>
    <property type="evidence" value="ECO:0007669"/>
    <property type="project" value="UniProtKB-KW"/>
</dbReference>
<keyword evidence="6" id="KW-0479">Metal-binding</keyword>
<reference evidence="13 14" key="1">
    <citation type="submission" date="2016-09" db="EMBL/GenBank/DDBJ databases">
        <authorList>
            <person name="Capua I."/>
            <person name="De Benedictis P."/>
            <person name="Joannis T."/>
            <person name="Lombin L.H."/>
            <person name="Cattoli G."/>
        </authorList>
    </citation>
    <scope>NUCLEOTIDE SEQUENCE [LARGE SCALE GENOMIC DNA]</scope>
    <source>
        <strain evidence="13 14">ANC 4671</strain>
    </source>
</reference>
<dbReference type="STRING" id="1262585.BJI46_04695"/>
<dbReference type="GO" id="GO:0009228">
    <property type="term" value="P:thiamine biosynthetic process"/>
    <property type="evidence" value="ECO:0007669"/>
    <property type="project" value="UniProtKB-KW"/>
</dbReference>
<comment type="function">
    <text evidence="1">Responsible for the formation of the pyrimidine heterocycle in the thiamine biosynthesis pathway. Catalyzes the formation of hydroxymethylpyrimidine phosphate (HMP-P) from histidine and pyridoxal phosphate (PLP). The protein uses PLP and the active site histidine to form HMP-P, generating an inactive enzyme. The enzyme can only undergo a single turnover, which suggests it is a suicide enzyme.</text>
</comment>
<evidence type="ECO:0000256" key="5">
    <source>
        <dbReference type="ARBA" id="ARBA00022679"/>
    </source>
</evidence>
<dbReference type="Proteomes" id="UP000185895">
    <property type="component" value="Unassembled WGS sequence"/>
</dbReference>
<dbReference type="PANTHER" id="PTHR31528">
    <property type="entry name" value="4-AMINO-5-HYDROXYMETHYL-2-METHYLPYRIMIDINE PHOSPHATE SYNTHASE THI11-RELATED"/>
    <property type="match status" value="1"/>
</dbReference>
<evidence type="ECO:0000256" key="8">
    <source>
        <dbReference type="ARBA" id="ARBA00022977"/>
    </source>
</evidence>
<evidence type="ECO:0000313" key="13">
    <source>
        <dbReference type="EMBL" id="OEY93743.1"/>
    </source>
</evidence>
<evidence type="ECO:0000313" key="14">
    <source>
        <dbReference type="Proteomes" id="UP000185895"/>
    </source>
</evidence>
<dbReference type="PANTHER" id="PTHR31528:SF1">
    <property type="entry name" value="4-AMINO-5-HYDROXYMETHYL-2-METHYLPYRIMIDINE PHOSPHATE SYNTHASE THI11-RELATED"/>
    <property type="match status" value="1"/>
</dbReference>